<evidence type="ECO:0000256" key="1">
    <source>
        <dbReference type="ARBA" id="ARBA00022679"/>
    </source>
</evidence>
<dbReference type="InterPro" id="IPR003673">
    <property type="entry name" value="CoA-Trfase_fam_III"/>
</dbReference>
<evidence type="ECO:0000313" key="2">
    <source>
        <dbReference type="EMBL" id="MRG84882.1"/>
    </source>
</evidence>
<dbReference type="Gene3D" id="3.30.1540.10">
    <property type="entry name" value="formyl-coa transferase, domain 3"/>
    <property type="match status" value="1"/>
</dbReference>
<name>A0A6G1X1R6_9BACI</name>
<dbReference type="InterPro" id="IPR044855">
    <property type="entry name" value="CoA-Trfase_III_dom3_sf"/>
</dbReference>
<dbReference type="SUPFAM" id="SSF89796">
    <property type="entry name" value="CoA-transferase family III (CaiB/BaiF)"/>
    <property type="match status" value="1"/>
</dbReference>
<dbReference type="GO" id="GO:0008410">
    <property type="term" value="F:CoA-transferase activity"/>
    <property type="evidence" value="ECO:0007669"/>
    <property type="project" value="TreeGrafter"/>
</dbReference>
<dbReference type="PANTHER" id="PTHR48207">
    <property type="entry name" value="SUCCINATE--HYDROXYMETHYLGLUTARATE COA-TRANSFERASE"/>
    <property type="match status" value="1"/>
</dbReference>
<dbReference type="Pfam" id="PF02515">
    <property type="entry name" value="CoA_transf_3"/>
    <property type="match status" value="1"/>
</dbReference>
<accession>A0A6G1X1R6</accession>
<gene>
    <name evidence="2" type="ORF">GH754_00915</name>
</gene>
<dbReference type="PANTHER" id="PTHR48207:SF3">
    <property type="entry name" value="SUCCINATE--HYDROXYMETHYLGLUTARATE COA-TRANSFERASE"/>
    <property type="match status" value="1"/>
</dbReference>
<protein>
    <submittedName>
        <fullName evidence="2">CoA transferase</fullName>
    </submittedName>
</protein>
<reference evidence="2 3" key="1">
    <citation type="submission" date="2019-11" db="EMBL/GenBank/DDBJ databases">
        <authorList>
            <person name="Li J."/>
        </authorList>
    </citation>
    <scope>NUCLEOTIDE SEQUENCE [LARGE SCALE GENOMIC DNA]</scope>
    <source>
        <strain evidence="2 3">J4</strain>
    </source>
</reference>
<organism evidence="2 3">
    <name type="scientific">Salinibacillus xinjiangensis</name>
    <dbReference type="NCBI Taxonomy" id="1229268"/>
    <lineage>
        <taxon>Bacteria</taxon>
        <taxon>Bacillati</taxon>
        <taxon>Bacillota</taxon>
        <taxon>Bacilli</taxon>
        <taxon>Bacillales</taxon>
        <taxon>Bacillaceae</taxon>
        <taxon>Salinibacillus</taxon>
    </lineage>
</organism>
<dbReference type="OrthoDB" id="9797653at2"/>
<dbReference type="EMBL" id="WJNH01000001">
    <property type="protein sequence ID" value="MRG84882.1"/>
    <property type="molecule type" value="Genomic_DNA"/>
</dbReference>
<dbReference type="RefSeq" id="WP_153726853.1">
    <property type="nucleotide sequence ID" value="NZ_WJNH01000001.1"/>
</dbReference>
<evidence type="ECO:0000313" key="3">
    <source>
        <dbReference type="Proteomes" id="UP000480185"/>
    </source>
</evidence>
<keyword evidence="3" id="KW-1185">Reference proteome</keyword>
<dbReference type="Gene3D" id="3.40.50.10540">
    <property type="entry name" value="Crotonobetainyl-coa:carnitine coa-transferase, domain 1"/>
    <property type="match status" value="1"/>
</dbReference>
<dbReference type="AlphaFoldDB" id="A0A6G1X1R6"/>
<dbReference type="InterPro" id="IPR023606">
    <property type="entry name" value="CoA-Trfase_III_dom_1_sf"/>
</dbReference>
<dbReference type="InterPro" id="IPR050483">
    <property type="entry name" value="CoA-transferase_III_domain"/>
</dbReference>
<sequence>MNIHEQKRKLPLDGLVILAAEHMVAGPMATQLLADMGAEVIKIERPKVGESGRRGGPYLDDYDGSKTASTMYRVNRNKKSITLDLSSDKGKEVFKQLAENADVVVENFRAGVMEKLGLGYRDLSKINEKLVYVSLSGYGHKDILASPYKDWAAYGNIAESLAGITYNLNSRTKSDEAGGFHGLSLGDIFTGLNGVIGLLVALHDAKETGKGRYVDIAMMDSLFLLNERPMMNYFLTGVKPSPETNFLSFIVGDFKANDGYFTVSVFVESHWQSFCKIIEREDLLSNPEFDTPEKRGSQVESFFRPVLEDWASKYSKHQVASMFREAGIAAAPVLDPEDLEEDPHIQARKMLVEFPMGEGKTLKAVGNPIKMSELSEEGQQVRRPPKLGEHTGEVLRKYLDFAEADIKALEKENII</sequence>
<dbReference type="Proteomes" id="UP000480185">
    <property type="component" value="Unassembled WGS sequence"/>
</dbReference>
<keyword evidence="1 2" id="KW-0808">Transferase</keyword>
<proteinExistence type="predicted"/>
<comment type="caution">
    <text evidence="2">The sequence shown here is derived from an EMBL/GenBank/DDBJ whole genome shotgun (WGS) entry which is preliminary data.</text>
</comment>